<dbReference type="EMBL" id="JARJCM010000374">
    <property type="protein sequence ID" value="KAJ7017867.1"/>
    <property type="molecule type" value="Genomic_DNA"/>
</dbReference>
<comment type="caution">
    <text evidence="1">The sequence shown here is derived from an EMBL/GenBank/DDBJ whole genome shotgun (WGS) entry which is preliminary data.</text>
</comment>
<name>A0AAD6RZI3_9AGAR</name>
<sequence>MGSETNLSCLQVATSYTFHNPPPRGHDLSLASALSLEMALHAHSTTIYGKFWVILRWFSNGDGGETYILIHLVCDWKLTNIPAGMSAGRRSEVAPLRTYSVIGCRPAFSGMGPAGVSMYPPERLQLDPTCVPIGGVYCTPDARSTTGSIAPRAKEKLARFCGVCKCVLTDWCLSNLPRSISGSGDGNLPSPLILPIPPILCARLPPTIKYIPSDSTLSLFSSLYGVSNSTTFLRYTPDDLPGKPIESIFAPCLLHKREQFVARLNDADNFLQGYLFMPFFKTAQPGGKIVAHPKTLT</sequence>
<gene>
    <name evidence="1" type="ORF">C8F04DRAFT_1331331</name>
</gene>
<dbReference type="Proteomes" id="UP001218188">
    <property type="component" value="Unassembled WGS sequence"/>
</dbReference>
<reference evidence="1" key="1">
    <citation type="submission" date="2023-03" db="EMBL/GenBank/DDBJ databases">
        <title>Massive genome expansion in bonnet fungi (Mycena s.s.) driven by repeated elements and novel gene families across ecological guilds.</title>
        <authorList>
            <consortium name="Lawrence Berkeley National Laboratory"/>
            <person name="Harder C.B."/>
            <person name="Miyauchi S."/>
            <person name="Viragh M."/>
            <person name="Kuo A."/>
            <person name="Thoen E."/>
            <person name="Andreopoulos B."/>
            <person name="Lu D."/>
            <person name="Skrede I."/>
            <person name="Drula E."/>
            <person name="Henrissat B."/>
            <person name="Morin E."/>
            <person name="Kohler A."/>
            <person name="Barry K."/>
            <person name="LaButti K."/>
            <person name="Morin E."/>
            <person name="Salamov A."/>
            <person name="Lipzen A."/>
            <person name="Mereny Z."/>
            <person name="Hegedus B."/>
            <person name="Baldrian P."/>
            <person name="Stursova M."/>
            <person name="Weitz H."/>
            <person name="Taylor A."/>
            <person name="Grigoriev I.V."/>
            <person name="Nagy L.G."/>
            <person name="Martin F."/>
            <person name="Kauserud H."/>
        </authorList>
    </citation>
    <scope>NUCLEOTIDE SEQUENCE</scope>
    <source>
        <strain evidence="1">CBHHK200</strain>
    </source>
</reference>
<dbReference type="AlphaFoldDB" id="A0AAD6RZI3"/>
<accession>A0AAD6RZI3</accession>
<protein>
    <submittedName>
        <fullName evidence="1">Uncharacterized protein</fullName>
    </submittedName>
</protein>
<evidence type="ECO:0000313" key="2">
    <source>
        <dbReference type="Proteomes" id="UP001218188"/>
    </source>
</evidence>
<proteinExistence type="predicted"/>
<keyword evidence="2" id="KW-1185">Reference proteome</keyword>
<organism evidence="1 2">
    <name type="scientific">Mycena alexandri</name>
    <dbReference type="NCBI Taxonomy" id="1745969"/>
    <lineage>
        <taxon>Eukaryota</taxon>
        <taxon>Fungi</taxon>
        <taxon>Dikarya</taxon>
        <taxon>Basidiomycota</taxon>
        <taxon>Agaricomycotina</taxon>
        <taxon>Agaricomycetes</taxon>
        <taxon>Agaricomycetidae</taxon>
        <taxon>Agaricales</taxon>
        <taxon>Marasmiineae</taxon>
        <taxon>Mycenaceae</taxon>
        <taxon>Mycena</taxon>
    </lineage>
</organism>
<evidence type="ECO:0000313" key="1">
    <source>
        <dbReference type="EMBL" id="KAJ7017867.1"/>
    </source>
</evidence>